<keyword evidence="2" id="KW-0732">Signal</keyword>
<evidence type="ECO:0000313" key="4">
    <source>
        <dbReference type="Proteomes" id="UP000245048"/>
    </source>
</evidence>
<evidence type="ECO:0000256" key="1">
    <source>
        <dbReference type="SAM" id="MobiDB-lite"/>
    </source>
</evidence>
<feature type="compositionally biased region" description="Pro residues" evidence="1">
    <location>
        <begin position="50"/>
        <end position="69"/>
    </location>
</feature>
<keyword evidence="4" id="KW-1185">Reference proteome</keyword>
<feature type="signal peptide" evidence="2">
    <location>
        <begin position="1"/>
        <end position="21"/>
    </location>
</feature>
<feature type="compositionally biased region" description="Low complexity" evidence="1">
    <location>
        <begin position="27"/>
        <end position="49"/>
    </location>
</feature>
<evidence type="ECO:0000313" key="3">
    <source>
        <dbReference type="EMBL" id="PWC30589.1"/>
    </source>
</evidence>
<comment type="caution">
    <text evidence="3">The sequence shown here is derived from an EMBL/GenBank/DDBJ whole genome shotgun (WGS) entry which is preliminary data.</text>
</comment>
<reference evidence="4" key="1">
    <citation type="submission" date="2017-10" db="EMBL/GenBank/DDBJ databases">
        <authorList>
            <person name="Toshchakov S.V."/>
            <person name="Goeva M.A."/>
        </authorList>
    </citation>
    <scope>NUCLEOTIDE SEQUENCE [LARGE SCALE GENOMIC DNA]</scope>
    <source>
        <strain evidence="4">JR1/69-1-13</strain>
    </source>
</reference>
<dbReference type="AlphaFoldDB" id="A0A2U1V9J2"/>
<feature type="compositionally biased region" description="Polar residues" evidence="1">
    <location>
        <begin position="189"/>
        <end position="199"/>
    </location>
</feature>
<protein>
    <recommendedName>
        <fullName evidence="5">OmpA-like domain-containing protein</fullName>
    </recommendedName>
</protein>
<dbReference type="EMBL" id="PDOA01000001">
    <property type="protein sequence ID" value="PWC30589.1"/>
    <property type="molecule type" value="Genomic_DNA"/>
</dbReference>
<organism evidence="3 4">
    <name type="scientific">Teichococcus aestuarii</name>
    <dbReference type="NCBI Taxonomy" id="568898"/>
    <lineage>
        <taxon>Bacteria</taxon>
        <taxon>Pseudomonadati</taxon>
        <taxon>Pseudomonadota</taxon>
        <taxon>Alphaproteobacteria</taxon>
        <taxon>Acetobacterales</taxon>
        <taxon>Roseomonadaceae</taxon>
        <taxon>Roseomonas</taxon>
    </lineage>
</organism>
<gene>
    <name evidence="3" type="ORF">CR165_01415</name>
</gene>
<evidence type="ECO:0008006" key="5">
    <source>
        <dbReference type="Google" id="ProtNLM"/>
    </source>
</evidence>
<name>A0A2U1V9J2_9PROT</name>
<dbReference type="Proteomes" id="UP000245048">
    <property type="component" value="Unassembled WGS sequence"/>
</dbReference>
<feature type="region of interest" description="Disordered" evidence="1">
    <location>
        <begin position="27"/>
        <end position="73"/>
    </location>
</feature>
<sequence length="199" mass="20899">MRPRFRLLRPLLLLAVPLALAQPALLGPAQAQQPATQQSATQQPATQPLPADPPPSAPQPPDLSRPPQPAEALPQPAIALPRGMEALAGGGWRLNGEAARGRPEAASRAALTEIGRWLAGRTEGRVTLLAQVAGPAEDASAARRDSLANGLALRQILEAAGLDGTRIDIRPLGRTEEARDSIVLLPPSANRQTQSQARP</sequence>
<feature type="region of interest" description="Disordered" evidence="1">
    <location>
        <begin position="178"/>
        <end position="199"/>
    </location>
</feature>
<evidence type="ECO:0000256" key="2">
    <source>
        <dbReference type="SAM" id="SignalP"/>
    </source>
</evidence>
<feature type="chain" id="PRO_5015742988" description="OmpA-like domain-containing protein" evidence="2">
    <location>
        <begin position="22"/>
        <end position="199"/>
    </location>
</feature>
<proteinExistence type="predicted"/>
<accession>A0A2U1V9J2</accession>